<accession>A0A1E5Q6I1</accession>
<organism evidence="5 6">
    <name type="scientific">Magnetovibrio blakemorei</name>
    <dbReference type="NCBI Taxonomy" id="28181"/>
    <lineage>
        <taxon>Bacteria</taxon>
        <taxon>Pseudomonadati</taxon>
        <taxon>Pseudomonadota</taxon>
        <taxon>Alphaproteobacteria</taxon>
        <taxon>Rhodospirillales</taxon>
        <taxon>Magnetovibrionaceae</taxon>
        <taxon>Magnetovibrio</taxon>
    </lineage>
</organism>
<dbReference type="SMART" id="SM00642">
    <property type="entry name" value="Aamy"/>
    <property type="match status" value="1"/>
</dbReference>
<dbReference type="Pfam" id="PF00128">
    <property type="entry name" value="Alpha-amylase"/>
    <property type="match status" value="1"/>
</dbReference>
<dbReference type="SUPFAM" id="SSF51011">
    <property type="entry name" value="Glycosyl hydrolase domain"/>
    <property type="match status" value="1"/>
</dbReference>
<evidence type="ECO:0000256" key="2">
    <source>
        <dbReference type="ARBA" id="ARBA00022801"/>
    </source>
</evidence>
<evidence type="ECO:0000313" key="5">
    <source>
        <dbReference type="EMBL" id="OEJ66286.1"/>
    </source>
</evidence>
<dbReference type="InterPro" id="IPR006047">
    <property type="entry name" value="GH13_cat_dom"/>
</dbReference>
<dbReference type="InterPro" id="IPR017853">
    <property type="entry name" value="GH"/>
</dbReference>
<dbReference type="STRING" id="28181.BEN30_12555"/>
<dbReference type="Proteomes" id="UP000095347">
    <property type="component" value="Unassembled WGS sequence"/>
</dbReference>
<comment type="similarity">
    <text evidence="1">Belongs to the glycosyl hydrolase 13 family.</text>
</comment>
<dbReference type="InterPro" id="IPR013783">
    <property type="entry name" value="Ig-like_fold"/>
</dbReference>
<dbReference type="InterPro" id="IPR014756">
    <property type="entry name" value="Ig_E-set"/>
</dbReference>
<dbReference type="Gene3D" id="2.60.40.10">
    <property type="entry name" value="Immunoglobulins"/>
    <property type="match status" value="1"/>
</dbReference>
<dbReference type="NCBIfam" id="TIGR02100">
    <property type="entry name" value="glgX_debranch"/>
    <property type="match status" value="1"/>
</dbReference>
<name>A0A1E5Q6I1_9PROT</name>
<reference evidence="6" key="1">
    <citation type="submission" date="2016-07" db="EMBL/GenBank/DDBJ databases">
        <authorList>
            <person name="Florea S."/>
            <person name="Webb J.S."/>
            <person name="Jaromczyk J."/>
            <person name="Schardl C.L."/>
        </authorList>
    </citation>
    <scope>NUCLEOTIDE SEQUENCE [LARGE SCALE GENOMIC DNA]</scope>
    <source>
        <strain evidence="6">MV-1</strain>
    </source>
</reference>
<dbReference type="InterPro" id="IPR011837">
    <property type="entry name" value="Glycogen_debranch_GlgX"/>
</dbReference>
<dbReference type="CDD" id="cd02856">
    <property type="entry name" value="E_set_GDE_Isoamylase_N"/>
    <property type="match status" value="1"/>
</dbReference>
<dbReference type="AlphaFoldDB" id="A0A1E5Q6I1"/>
<dbReference type="SUPFAM" id="SSF81296">
    <property type="entry name" value="E set domains"/>
    <property type="match status" value="1"/>
</dbReference>
<dbReference type="InterPro" id="IPR013780">
    <property type="entry name" value="Glyco_hydro_b"/>
</dbReference>
<dbReference type="InterPro" id="IPR044505">
    <property type="entry name" value="GlgX_Isoamylase_N_E_set"/>
</dbReference>
<keyword evidence="2" id="KW-0378">Hydrolase</keyword>
<dbReference type="Gene3D" id="3.20.20.80">
    <property type="entry name" value="Glycosidases"/>
    <property type="match status" value="1"/>
</dbReference>
<dbReference type="SUPFAM" id="SSF51445">
    <property type="entry name" value="(Trans)glycosidases"/>
    <property type="match status" value="1"/>
</dbReference>
<protein>
    <submittedName>
        <fullName evidence="5">Glycogen debranching enzyme GlgX</fullName>
    </submittedName>
</protein>
<keyword evidence="6" id="KW-1185">Reference proteome</keyword>
<keyword evidence="3" id="KW-0326">Glycosidase</keyword>
<evidence type="ECO:0000259" key="4">
    <source>
        <dbReference type="SMART" id="SM00642"/>
    </source>
</evidence>
<dbReference type="GO" id="GO:0005980">
    <property type="term" value="P:glycogen catabolic process"/>
    <property type="evidence" value="ECO:0007669"/>
    <property type="project" value="InterPro"/>
</dbReference>
<gene>
    <name evidence="5" type="ORF">BEN30_12555</name>
</gene>
<dbReference type="EMBL" id="MCGG01000036">
    <property type="protein sequence ID" value="OEJ66286.1"/>
    <property type="molecule type" value="Genomic_DNA"/>
</dbReference>
<evidence type="ECO:0000256" key="3">
    <source>
        <dbReference type="ARBA" id="ARBA00023295"/>
    </source>
</evidence>
<dbReference type="PANTHER" id="PTHR43002">
    <property type="entry name" value="GLYCOGEN DEBRANCHING ENZYME"/>
    <property type="match status" value="1"/>
</dbReference>
<dbReference type="InterPro" id="IPR004193">
    <property type="entry name" value="Glyco_hydro_13_N"/>
</dbReference>
<dbReference type="Gene3D" id="2.60.40.1180">
    <property type="entry name" value="Golgi alpha-mannosidase II"/>
    <property type="match status" value="1"/>
</dbReference>
<dbReference type="GO" id="GO:0004135">
    <property type="term" value="F:amylo-alpha-1,6-glucosidase activity"/>
    <property type="evidence" value="ECO:0007669"/>
    <property type="project" value="InterPro"/>
</dbReference>
<dbReference type="Pfam" id="PF02922">
    <property type="entry name" value="CBM_48"/>
    <property type="match status" value="1"/>
</dbReference>
<proteinExistence type="inferred from homology"/>
<comment type="caution">
    <text evidence="5">The sequence shown here is derived from an EMBL/GenBank/DDBJ whole genome shotgun (WGS) entry which is preliminary data.</text>
</comment>
<feature type="domain" description="Glycosyl hydrolase family 13 catalytic" evidence="4">
    <location>
        <begin position="166"/>
        <end position="583"/>
    </location>
</feature>
<evidence type="ECO:0000313" key="6">
    <source>
        <dbReference type="Proteomes" id="UP000095347"/>
    </source>
</evidence>
<dbReference type="CDD" id="cd11326">
    <property type="entry name" value="AmyAc_Glg_debranch"/>
    <property type="match status" value="1"/>
</dbReference>
<evidence type="ECO:0000256" key="1">
    <source>
        <dbReference type="ARBA" id="ARBA00008061"/>
    </source>
</evidence>
<sequence length="719" mass="81008">MIIHPEKSALEQGLPFPMGATWDGAGANFALFSENAEKVELCLFDPTGQHEIARHVLPVRTDYVWHGYLPDVKPGLLYGYRVHGPYAPEQGHRFNANKLLVDPYARGLFGKLINHDAHYSYNRASLAEDLSFDDRDNAPYIPKCILTDPTLPSETEPPLHTSWSDTIIYELHVVGSTRLNPGVKEKLRGTFSGLTSDAFLNHLQDLGVRAVELLPTFPFTDETHLVDKGLTNYWGYSPYTFFAPEPRYLSGLKSKIDVTGGMGEFRAMVQRFHAVGIEVILDVVYNHTGEGGHLGTTLSLRGIDNANYYRLIHNNCRHYVNDTGCGNTLDISHPRVLQMVMDSLRYWVEYGLVDGFRFDLTCSLARIDGVFHTHSGFLAAIGQDPVLAHVKLIAEPWDLGIGGYHLGGFPRRWSEWNDRYRNTVREFWRGGENTMMELAHRITGSDDIFGSRGRHPRSSINFITAHDGFTLEDLVSYGHKHNEDNKENNRDGCSENYSWNCGVEGPTDVAAINELRQRQKRNFIATLFLSQGVPMLVSGDEMGRTQKGNNNAYCQDNAVSWTDWQNISDDGLLEFVKKMIRIRSGCTAFRRSEYFTGQEIDGGPIKDITWWSPAGHEMTHDDWYIPHAKCLGFHMACPYKGVRGERLMVMMNAHHDTVPFHLPPPAYGERWHILLNTISVTEDISSKIVKAGDVFTLEGHSLVMLSSSAMATDQQIVQG</sequence>